<dbReference type="Proteomes" id="UP001501692">
    <property type="component" value="Unassembled WGS sequence"/>
</dbReference>
<dbReference type="RefSeq" id="WP_345165218.1">
    <property type="nucleotide sequence ID" value="NZ_BAABJK010000004.1"/>
</dbReference>
<name>A0ABP9H813_9FLAO</name>
<sequence>MSKKHIIFTLFLLTYLNSFSQSIPNDTIVKKDGTKIIDDFKTITVHKDYLITSTYEISIERIESIKDKDLKKIATPLKEIDKVVTNGIYQKKRKFLNKNDVVWESKTNNHKKKVWVHSRSQSKTVVLPNGKLKLLPLLVEGVCNLTFDLKFGNYTNPDIPRYYYYVQRKGEQKSTLFKGEPREFIKTKKIEYFDDCMKAKEFMYPHKKLSRLQIIKLVKLYNEHCNDQNLD</sequence>
<dbReference type="EMBL" id="BAABJK010000004">
    <property type="protein sequence ID" value="GAA4963332.1"/>
    <property type="molecule type" value="Genomic_DNA"/>
</dbReference>
<evidence type="ECO:0000313" key="1">
    <source>
        <dbReference type="EMBL" id="GAA4963332.1"/>
    </source>
</evidence>
<keyword evidence="2" id="KW-1185">Reference proteome</keyword>
<comment type="caution">
    <text evidence="1">The sequence shown here is derived from an EMBL/GenBank/DDBJ whole genome shotgun (WGS) entry which is preliminary data.</text>
</comment>
<proteinExistence type="predicted"/>
<organism evidence="1 2">
    <name type="scientific">Algibacter aquimarinus</name>
    <dbReference type="NCBI Taxonomy" id="1136748"/>
    <lineage>
        <taxon>Bacteria</taxon>
        <taxon>Pseudomonadati</taxon>
        <taxon>Bacteroidota</taxon>
        <taxon>Flavobacteriia</taxon>
        <taxon>Flavobacteriales</taxon>
        <taxon>Flavobacteriaceae</taxon>
        <taxon>Algibacter</taxon>
    </lineage>
</organism>
<evidence type="ECO:0008006" key="3">
    <source>
        <dbReference type="Google" id="ProtNLM"/>
    </source>
</evidence>
<evidence type="ECO:0000313" key="2">
    <source>
        <dbReference type="Proteomes" id="UP001501692"/>
    </source>
</evidence>
<accession>A0ABP9H813</accession>
<reference evidence="2" key="1">
    <citation type="journal article" date="2019" name="Int. J. Syst. Evol. Microbiol.">
        <title>The Global Catalogue of Microorganisms (GCM) 10K type strain sequencing project: providing services to taxonomists for standard genome sequencing and annotation.</title>
        <authorList>
            <consortium name="The Broad Institute Genomics Platform"/>
            <consortium name="The Broad Institute Genome Sequencing Center for Infectious Disease"/>
            <person name="Wu L."/>
            <person name="Ma J."/>
        </authorList>
    </citation>
    <scope>NUCLEOTIDE SEQUENCE [LARGE SCALE GENOMIC DNA]</scope>
    <source>
        <strain evidence="2">JCM 18287</strain>
    </source>
</reference>
<protein>
    <recommendedName>
        <fullName evidence="3">GLPGLI family protein</fullName>
    </recommendedName>
</protein>
<gene>
    <name evidence="1" type="ORF">GCM10023315_09800</name>
</gene>